<sequence length="190" mass="22045">MEKKYTTFLNKTTSAYDLLKYLGSQSDFSLKLPIDIEGIIKYLNIKLSKNPNFKKIKLDGMITVKNQEPEIWINPMKTQFEERIRFTLAHELGHFMLHIAPDNNLGKDISIEDNEVSYNRDDNWNHIEMEANNFASQLLMPSSMIIEETKKTLQENPNLSKDEIVEKLASIFAVSNLAMKYRLKKMGVNI</sequence>
<reference evidence="2 4" key="2">
    <citation type="submission" date="2018-07" db="EMBL/GenBank/DDBJ databases">
        <title>Complete genome of the Arcobacter trophiarum type strain LMG 25534.</title>
        <authorList>
            <person name="Miller W.G."/>
            <person name="Yee E."/>
        </authorList>
    </citation>
    <scope>NUCLEOTIDE SEQUENCE [LARGE SCALE GENOMIC DNA]</scope>
    <source>
        <strain evidence="2 4">LMG 25534</strain>
    </source>
</reference>
<dbReference type="Pfam" id="PF06114">
    <property type="entry name" value="Peptidase_M78"/>
    <property type="match status" value="1"/>
</dbReference>
<dbReference type="EMBL" id="PDKD01000014">
    <property type="protein sequence ID" value="RXJ90004.1"/>
    <property type="molecule type" value="Genomic_DNA"/>
</dbReference>
<dbReference type="KEGG" id="atp:ATR_0595"/>
<name>A0AAD0VM34_9BACT</name>
<protein>
    <submittedName>
        <fullName evidence="2">Zinc-dependent peptidase, M78 family (DUF955 domain)</fullName>
    </submittedName>
</protein>
<evidence type="ECO:0000313" key="2">
    <source>
        <dbReference type="EMBL" id="AXK48465.1"/>
    </source>
</evidence>
<dbReference type="Gene3D" id="1.10.10.2910">
    <property type="match status" value="1"/>
</dbReference>
<keyword evidence="5" id="KW-1185">Reference proteome</keyword>
<proteinExistence type="predicted"/>
<dbReference type="PANTHER" id="PTHR43236">
    <property type="entry name" value="ANTITOXIN HIGA1"/>
    <property type="match status" value="1"/>
</dbReference>
<dbReference type="Proteomes" id="UP000254504">
    <property type="component" value="Chromosome"/>
</dbReference>
<dbReference type="EMBL" id="CP031367">
    <property type="protein sequence ID" value="AXK48465.1"/>
    <property type="molecule type" value="Genomic_DNA"/>
</dbReference>
<evidence type="ECO:0000313" key="4">
    <source>
        <dbReference type="Proteomes" id="UP000254504"/>
    </source>
</evidence>
<dbReference type="InterPro" id="IPR010359">
    <property type="entry name" value="IrrE_HExxH"/>
</dbReference>
<evidence type="ECO:0000313" key="5">
    <source>
        <dbReference type="Proteomes" id="UP000289132"/>
    </source>
</evidence>
<dbReference type="AlphaFoldDB" id="A0AAD0VM34"/>
<gene>
    <name evidence="2" type="ORF">ATR_0595</name>
    <name evidence="3" type="ORF">CRU87_07950</name>
</gene>
<reference evidence="3 5" key="1">
    <citation type="submission" date="2017-10" db="EMBL/GenBank/DDBJ databases">
        <title>Genomics of the genus Arcobacter.</title>
        <authorList>
            <person name="Perez-Cataluna A."/>
            <person name="Figueras M.J."/>
        </authorList>
    </citation>
    <scope>NUCLEOTIDE SEQUENCE [LARGE SCALE GENOMIC DNA]</scope>
    <source>
        <strain evidence="3 5">LMG 25534</strain>
    </source>
</reference>
<dbReference type="InterPro" id="IPR052345">
    <property type="entry name" value="Rad_response_metalloprotease"/>
</dbReference>
<accession>A0AAD0VM34</accession>
<feature type="domain" description="IrrE N-terminal-like" evidence="1">
    <location>
        <begin position="54"/>
        <end position="184"/>
    </location>
</feature>
<dbReference type="RefSeq" id="WP_115427999.1">
    <property type="nucleotide sequence ID" value="NZ_CP031367.1"/>
</dbReference>
<evidence type="ECO:0000259" key="1">
    <source>
        <dbReference type="Pfam" id="PF06114"/>
    </source>
</evidence>
<evidence type="ECO:0000313" key="3">
    <source>
        <dbReference type="EMBL" id="RXJ90004.1"/>
    </source>
</evidence>
<dbReference type="PANTHER" id="PTHR43236:SF1">
    <property type="entry name" value="BLL7220 PROTEIN"/>
    <property type="match status" value="1"/>
</dbReference>
<dbReference type="Proteomes" id="UP000289132">
    <property type="component" value="Unassembled WGS sequence"/>
</dbReference>
<organism evidence="2 4">
    <name type="scientific">Aliarcobacter trophiarum LMG 25534</name>
    <dbReference type="NCBI Taxonomy" id="1032241"/>
    <lineage>
        <taxon>Bacteria</taxon>
        <taxon>Pseudomonadati</taxon>
        <taxon>Campylobacterota</taxon>
        <taxon>Epsilonproteobacteria</taxon>
        <taxon>Campylobacterales</taxon>
        <taxon>Arcobacteraceae</taxon>
        <taxon>Aliarcobacter</taxon>
    </lineage>
</organism>